<dbReference type="PROSITE" id="PS50005">
    <property type="entry name" value="TPR"/>
    <property type="match status" value="1"/>
</dbReference>
<organism evidence="4 5">
    <name type="scientific">Pseudanabaena galeata UHCC 0370</name>
    <dbReference type="NCBI Taxonomy" id="3110310"/>
    <lineage>
        <taxon>Bacteria</taxon>
        <taxon>Bacillati</taxon>
        <taxon>Cyanobacteriota</taxon>
        <taxon>Cyanophyceae</taxon>
        <taxon>Pseudanabaenales</taxon>
        <taxon>Pseudanabaenaceae</taxon>
        <taxon>Pseudanabaena</taxon>
    </lineage>
</organism>
<dbReference type="SMART" id="SM00028">
    <property type="entry name" value="TPR"/>
    <property type="match status" value="2"/>
</dbReference>
<feature type="repeat" description="TPR" evidence="1">
    <location>
        <begin position="232"/>
        <end position="265"/>
    </location>
</feature>
<evidence type="ECO:0000313" key="5">
    <source>
        <dbReference type="Proteomes" id="UP001301388"/>
    </source>
</evidence>
<dbReference type="SUPFAM" id="SSF48452">
    <property type="entry name" value="TPR-like"/>
    <property type="match status" value="1"/>
</dbReference>
<dbReference type="InterPro" id="IPR001623">
    <property type="entry name" value="DnaJ_domain"/>
</dbReference>
<evidence type="ECO:0000259" key="3">
    <source>
        <dbReference type="PROSITE" id="PS50076"/>
    </source>
</evidence>
<dbReference type="RefSeq" id="WP_323261556.1">
    <property type="nucleotide sequence ID" value="NZ_JAYGIE010000048.1"/>
</dbReference>
<evidence type="ECO:0000256" key="1">
    <source>
        <dbReference type="PROSITE-ProRule" id="PRU00339"/>
    </source>
</evidence>
<keyword evidence="5" id="KW-1185">Reference proteome</keyword>
<dbReference type="InterPro" id="IPR011990">
    <property type="entry name" value="TPR-like_helical_dom_sf"/>
</dbReference>
<dbReference type="Gene3D" id="1.10.287.110">
    <property type="entry name" value="DnaJ domain"/>
    <property type="match status" value="1"/>
</dbReference>
<dbReference type="InterPro" id="IPR036869">
    <property type="entry name" value="J_dom_sf"/>
</dbReference>
<dbReference type="Pfam" id="PF00226">
    <property type="entry name" value="DnaJ"/>
    <property type="match status" value="1"/>
</dbReference>
<name>A0ABU5TI26_9CYAN</name>
<gene>
    <name evidence="4" type="ORF">VB774_10095</name>
</gene>
<dbReference type="InterPro" id="IPR019734">
    <property type="entry name" value="TPR_rpt"/>
</dbReference>
<proteinExistence type="predicted"/>
<feature type="compositionally biased region" description="Basic and acidic residues" evidence="2">
    <location>
        <begin position="281"/>
        <end position="290"/>
    </location>
</feature>
<dbReference type="Proteomes" id="UP001301388">
    <property type="component" value="Unassembled WGS sequence"/>
</dbReference>
<dbReference type="Gene3D" id="1.25.40.10">
    <property type="entry name" value="Tetratricopeptide repeat domain"/>
    <property type="match status" value="1"/>
</dbReference>
<feature type="region of interest" description="Disordered" evidence="2">
    <location>
        <begin position="175"/>
        <end position="195"/>
    </location>
</feature>
<reference evidence="4 5" key="1">
    <citation type="submission" date="2023-12" db="EMBL/GenBank/DDBJ databases">
        <title>Baltic Sea Cyanobacteria.</title>
        <authorList>
            <person name="Delbaje E."/>
            <person name="Fewer D.P."/>
            <person name="Shishido T.K."/>
        </authorList>
    </citation>
    <scope>NUCLEOTIDE SEQUENCE [LARGE SCALE GENOMIC DNA]</scope>
    <source>
        <strain evidence="4 5">UHCC 0370</strain>
    </source>
</reference>
<dbReference type="PROSITE" id="PS50076">
    <property type="entry name" value="DNAJ_2"/>
    <property type="match status" value="1"/>
</dbReference>
<dbReference type="InterPro" id="IPR050817">
    <property type="entry name" value="DjlA_DnaK_co-chaperone"/>
</dbReference>
<feature type="domain" description="J" evidence="3">
    <location>
        <begin position="20"/>
        <end position="90"/>
    </location>
</feature>
<keyword evidence="1" id="KW-0802">TPR repeat</keyword>
<accession>A0ABU5TI26</accession>
<dbReference type="SMART" id="SM00271">
    <property type="entry name" value="DnaJ"/>
    <property type="match status" value="1"/>
</dbReference>
<evidence type="ECO:0000313" key="4">
    <source>
        <dbReference type="EMBL" id="MEA5477968.1"/>
    </source>
</evidence>
<dbReference type="PANTHER" id="PTHR24074">
    <property type="entry name" value="CO-CHAPERONE PROTEIN DJLA"/>
    <property type="match status" value="1"/>
</dbReference>
<sequence>MGKPENFKINKGLASYGISDHYAILGLPMTTDAAQIRKKFLKLAKILHPDVFGRTPEEKETATKYFSKMVSPAYQLLNSDRERGEYLATLRMFAQNKKQKEELPTLSSEIAQKLYRIPHEITYKQYVEQISPKQYETLDSILEYTATLSELNLVYLFTQTSLTFTSGSSAASASEFQPTNATANAEATPAAKPAQSPALRNLNMAELFISKKQWTDALKELLSAEKIDPNNAKVYALKGLVQMNQNAAAIAKSSFQKALKLDPKEPTALKYINQVTAATKPPEKPPEKKGGLFGWGKK</sequence>
<dbReference type="EMBL" id="JAYGIE010000048">
    <property type="protein sequence ID" value="MEA5477968.1"/>
    <property type="molecule type" value="Genomic_DNA"/>
</dbReference>
<evidence type="ECO:0000256" key="2">
    <source>
        <dbReference type="SAM" id="MobiDB-lite"/>
    </source>
</evidence>
<feature type="compositionally biased region" description="Low complexity" evidence="2">
    <location>
        <begin position="175"/>
        <end position="194"/>
    </location>
</feature>
<dbReference type="SUPFAM" id="SSF46565">
    <property type="entry name" value="Chaperone J-domain"/>
    <property type="match status" value="1"/>
</dbReference>
<dbReference type="CDD" id="cd06257">
    <property type="entry name" value="DnaJ"/>
    <property type="match status" value="1"/>
</dbReference>
<protein>
    <submittedName>
        <fullName evidence="4">DnaJ domain-containing protein</fullName>
    </submittedName>
</protein>
<feature type="region of interest" description="Disordered" evidence="2">
    <location>
        <begin position="276"/>
        <end position="298"/>
    </location>
</feature>
<comment type="caution">
    <text evidence="4">The sequence shown here is derived from an EMBL/GenBank/DDBJ whole genome shotgun (WGS) entry which is preliminary data.</text>
</comment>